<dbReference type="PANTHER" id="PTHR48098">
    <property type="entry name" value="ENTEROCHELIN ESTERASE-RELATED"/>
    <property type="match status" value="1"/>
</dbReference>
<dbReference type="AlphaFoldDB" id="A0A5C4THX1"/>
<keyword evidence="2" id="KW-1185">Reference proteome</keyword>
<protein>
    <submittedName>
        <fullName evidence="1">Alpha/beta hydrolase</fullName>
    </submittedName>
</protein>
<dbReference type="InterPro" id="IPR050583">
    <property type="entry name" value="Mycobacterial_A85_antigen"/>
</dbReference>
<dbReference type="SUPFAM" id="SSF53474">
    <property type="entry name" value="alpha/beta-Hydrolases"/>
    <property type="match status" value="1"/>
</dbReference>
<dbReference type="RefSeq" id="WP_139600319.1">
    <property type="nucleotide sequence ID" value="NZ_VDCQ01000001.1"/>
</dbReference>
<dbReference type="InterPro" id="IPR029058">
    <property type="entry name" value="AB_hydrolase_fold"/>
</dbReference>
<keyword evidence="1" id="KW-0378">Hydrolase</keyword>
<proteinExistence type="predicted"/>
<dbReference type="OrthoDB" id="9784036at2"/>
<dbReference type="InterPro" id="IPR000801">
    <property type="entry name" value="Esterase-like"/>
</dbReference>
<dbReference type="EMBL" id="VDCQ01000001">
    <property type="protein sequence ID" value="TNJ68342.1"/>
    <property type="molecule type" value="Genomic_DNA"/>
</dbReference>
<dbReference type="Gene3D" id="3.40.50.1820">
    <property type="entry name" value="alpha/beta hydrolase"/>
    <property type="match status" value="1"/>
</dbReference>
<name>A0A5C4THX1_9BACL</name>
<evidence type="ECO:0000313" key="1">
    <source>
        <dbReference type="EMBL" id="TNJ68342.1"/>
    </source>
</evidence>
<organism evidence="1 2">
    <name type="scientific">Paenibacillus hemerocallicola</name>
    <dbReference type="NCBI Taxonomy" id="1172614"/>
    <lineage>
        <taxon>Bacteria</taxon>
        <taxon>Bacillati</taxon>
        <taxon>Bacillota</taxon>
        <taxon>Bacilli</taxon>
        <taxon>Bacillales</taxon>
        <taxon>Paenibacillaceae</taxon>
        <taxon>Paenibacillus</taxon>
    </lineage>
</organism>
<accession>A0A5C4THX1</accession>
<reference evidence="1 2" key="1">
    <citation type="submission" date="2019-05" db="EMBL/GenBank/DDBJ databases">
        <title>We sequenced the genome of Paenibacillus hemerocallicola KCTC 33185 for further insight into its adaptation and study the phylogeny of Paenibacillus.</title>
        <authorList>
            <person name="Narsing Rao M.P."/>
        </authorList>
    </citation>
    <scope>NUCLEOTIDE SEQUENCE [LARGE SCALE GENOMIC DNA]</scope>
    <source>
        <strain evidence="1 2">KCTC 33185</strain>
    </source>
</reference>
<sequence>MNLARKETFEGRGILIYLPPSYAKGENRYPVLYVHDGGYLFEDCANWLQHLIAIGSIPEVVYVGVETDNRNEEYTPWPAKALVEGRPDFGGKSPEYIAFLADRLKPHIDSRYRTLQSPEHTGIVGASFGGLVSLHAAYLRPDVFGAVGSLSGSYWYDGYLDYMREQPQPPRVRKLFMSVGDCEGIYKDNIQKWMVPNTIKARDLLLEQGLPAQSLKFVIDAGATHDSVFFIKQLPEAIRWFF</sequence>
<evidence type="ECO:0000313" key="2">
    <source>
        <dbReference type="Proteomes" id="UP000307943"/>
    </source>
</evidence>
<dbReference type="PANTHER" id="PTHR48098:SF6">
    <property type="entry name" value="FERRI-BACILLIBACTIN ESTERASE BESA"/>
    <property type="match status" value="1"/>
</dbReference>
<gene>
    <name evidence="1" type="ORF">FE784_01415</name>
</gene>
<comment type="caution">
    <text evidence="1">The sequence shown here is derived from an EMBL/GenBank/DDBJ whole genome shotgun (WGS) entry which is preliminary data.</text>
</comment>
<dbReference type="Pfam" id="PF00756">
    <property type="entry name" value="Esterase"/>
    <property type="match status" value="1"/>
</dbReference>
<dbReference type="Proteomes" id="UP000307943">
    <property type="component" value="Unassembled WGS sequence"/>
</dbReference>
<dbReference type="GO" id="GO:0016787">
    <property type="term" value="F:hydrolase activity"/>
    <property type="evidence" value="ECO:0007669"/>
    <property type="project" value="UniProtKB-KW"/>
</dbReference>